<dbReference type="Pfam" id="PF00378">
    <property type="entry name" value="ECH_1"/>
    <property type="match status" value="1"/>
</dbReference>
<dbReference type="InterPro" id="IPR018376">
    <property type="entry name" value="Enoyl-CoA_hyd/isom_CS"/>
</dbReference>
<dbReference type="KEGG" id="htl:HPTL_0472"/>
<dbReference type="AlphaFoldDB" id="A0A2Z6DWB8"/>
<dbReference type="InterPro" id="IPR001753">
    <property type="entry name" value="Enoyl-CoA_hydra/iso"/>
</dbReference>
<dbReference type="RefSeq" id="WP_119334556.1">
    <property type="nucleotide sequence ID" value="NZ_AP018558.1"/>
</dbReference>
<dbReference type="NCBIfam" id="TIGR02280">
    <property type="entry name" value="PaaB1"/>
    <property type="match status" value="1"/>
</dbReference>
<dbReference type="SUPFAM" id="SSF52096">
    <property type="entry name" value="ClpP/crotonase"/>
    <property type="match status" value="1"/>
</dbReference>
<dbReference type="GO" id="GO:0003824">
    <property type="term" value="F:catalytic activity"/>
    <property type="evidence" value="ECO:0007669"/>
    <property type="project" value="InterPro"/>
</dbReference>
<dbReference type="PANTHER" id="PTHR43459">
    <property type="entry name" value="ENOYL-COA HYDRATASE"/>
    <property type="match status" value="1"/>
</dbReference>
<dbReference type="EMBL" id="AP018558">
    <property type="protein sequence ID" value="BBD76740.1"/>
    <property type="molecule type" value="Genomic_DNA"/>
</dbReference>
<dbReference type="Gene3D" id="3.90.226.10">
    <property type="entry name" value="2-enoyl-CoA Hydratase, Chain A, domain 1"/>
    <property type="match status" value="1"/>
</dbReference>
<evidence type="ECO:0000256" key="1">
    <source>
        <dbReference type="ARBA" id="ARBA00005254"/>
    </source>
</evidence>
<name>A0A2Z6DWB8_HYDTE</name>
<organism evidence="3 4">
    <name type="scientific">Hydrogenophilus thermoluteolus</name>
    <name type="common">Pseudomonas hydrogenothermophila</name>
    <dbReference type="NCBI Taxonomy" id="297"/>
    <lineage>
        <taxon>Bacteria</taxon>
        <taxon>Pseudomonadati</taxon>
        <taxon>Pseudomonadota</taxon>
        <taxon>Hydrogenophilia</taxon>
        <taxon>Hydrogenophilales</taxon>
        <taxon>Hydrogenophilaceae</taxon>
        <taxon>Hydrogenophilus</taxon>
    </lineage>
</organism>
<dbReference type="Proteomes" id="UP000262004">
    <property type="component" value="Chromosome"/>
</dbReference>
<reference evidence="3 4" key="1">
    <citation type="submission" date="2018-04" db="EMBL/GenBank/DDBJ databases">
        <title>Complete genome sequence of Hydrogenophilus thermoluteolus TH-1.</title>
        <authorList>
            <person name="Arai H."/>
        </authorList>
    </citation>
    <scope>NUCLEOTIDE SEQUENCE [LARGE SCALE GENOMIC DNA]</scope>
    <source>
        <strain evidence="3 4">TH-1</strain>
    </source>
</reference>
<gene>
    <name evidence="3" type="ORF">HPTL_0472</name>
</gene>
<sequence>METAWRTILYREANGVAWLTLNRPERLNSFTTEMHAEVREALARVATQRKAGTVRALVLTGAGRGFCAGQDLNDRAVAPGEAAPDLGESIEKNYKPLVLALRQLDLPVIAAVNGVAAGAGANLALACDLVFAARSASFIQSFAKLGLVPDTGGSWTLPRLVGPARALGLALLGEKLSAEEAERWGLIWKCVDDDALIPTVTAVAEQLAAGPTYGYAQTKKLIWTSFEYALAQQLDRERDAMRACGQTHDYQEGVRAFLEKRPPRYLGR</sequence>
<protein>
    <submittedName>
        <fullName evidence="3">Enoyl-CoA hydratase</fullName>
    </submittedName>
</protein>
<dbReference type="OrthoDB" id="5291143at2"/>
<dbReference type="InterPro" id="IPR029045">
    <property type="entry name" value="ClpP/crotonase-like_dom_sf"/>
</dbReference>
<dbReference type="Gene3D" id="1.10.12.10">
    <property type="entry name" value="Lyase 2-enoyl-coa Hydratase, Chain A, domain 2"/>
    <property type="match status" value="1"/>
</dbReference>
<dbReference type="PANTHER" id="PTHR43459:SF1">
    <property type="entry name" value="EG:BACN32G11.4 PROTEIN"/>
    <property type="match status" value="1"/>
</dbReference>
<evidence type="ECO:0000313" key="4">
    <source>
        <dbReference type="Proteomes" id="UP000262004"/>
    </source>
</evidence>
<comment type="similarity">
    <text evidence="1 2">Belongs to the enoyl-CoA hydratase/isomerase family.</text>
</comment>
<dbReference type="InterPro" id="IPR011968">
    <property type="entry name" value="PaaB1"/>
</dbReference>
<evidence type="ECO:0000256" key="2">
    <source>
        <dbReference type="RuleBase" id="RU003707"/>
    </source>
</evidence>
<proteinExistence type="inferred from homology"/>
<keyword evidence="4" id="KW-1185">Reference proteome</keyword>
<dbReference type="GO" id="GO:0010124">
    <property type="term" value="P:phenylacetate catabolic process"/>
    <property type="evidence" value="ECO:0007669"/>
    <property type="project" value="InterPro"/>
</dbReference>
<dbReference type="InterPro" id="IPR014748">
    <property type="entry name" value="Enoyl-CoA_hydra_C"/>
</dbReference>
<accession>A0A2Z6DWB8</accession>
<dbReference type="CDD" id="cd06558">
    <property type="entry name" value="crotonase-like"/>
    <property type="match status" value="1"/>
</dbReference>
<evidence type="ECO:0000313" key="3">
    <source>
        <dbReference type="EMBL" id="BBD76740.1"/>
    </source>
</evidence>
<dbReference type="PROSITE" id="PS00166">
    <property type="entry name" value="ENOYL_COA_HYDRATASE"/>
    <property type="match status" value="1"/>
</dbReference>